<evidence type="ECO:0000313" key="4">
    <source>
        <dbReference type="Proteomes" id="UP001372338"/>
    </source>
</evidence>
<protein>
    <recommendedName>
        <fullName evidence="2">RNase H type-1 domain-containing protein</fullName>
    </recommendedName>
</protein>
<keyword evidence="4" id="KW-1185">Reference proteome</keyword>
<comment type="caution">
    <text evidence="3">The sequence shown here is derived from an EMBL/GenBank/DDBJ whole genome shotgun (WGS) entry which is preliminary data.</text>
</comment>
<dbReference type="GO" id="GO:0004523">
    <property type="term" value="F:RNA-DNA hybrid ribonuclease activity"/>
    <property type="evidence" value="ECO:0007669"/>
    <property type="project" value="InterPro"/>
</dbReference>
<evidence type="ECO:0000313" key="3">
    <source>
        <dbReference type="EMBL" id="KAK7242981.1"/>
    </source>
</evidence>
<accession>A0AAN9DZX2</accession>
<organism evidence="3 4">
    <name type="scientific">Crotalaria pallida</name>
    <name type="common">Smooth rattlebox</name>
    <name type="synonym">Crotalaria striata</name>
    <dbReference type="NCBI Taxonomy" id="3830"/>
    <lineage>
        <taxon>Eukaryota</taxon>
        <taxon>Viridiplantae</taxon>
        <taxon>Streptophyta</taxon>
        <taxon>Embryophyta</taxon>
        <taxon>Tracheophyta</taxon>
        <taxon>Spermatophyta</taxon>
        <taxon>Magnoliopsida</taxon>
        <taxon>eudicotyledons</taxon>
        <taxon>Gunneridae</taxon>
        <taxon>Pentapetalae</taxon>
        <taxon>rosids</taxon>
        <taxon>fabids</taxon>
        <taxon>Fabales</taxon>
        <taxon>Fabaceae</taxon>
        <taxon>Papilionoideae</taxon>
        <taxon>50 kb inversion clade</taxon>
        <taxon>genistoids sensu lato</taxon>
        <taxon>core genistoids</taxon>
        <taxon>Crotalarieae</taxon>
        <taxon>Crotalaria</taxon>
    </lineage>
</organism>
<dbReference type="Pfam" id="PF13456">
    <property type="entry name" value="RVT_3"/>
    <property type="match status" value="1"/>
</dbReference>
<gene>
    <name evidence="3" type="ORF">RIF29_37763</name>
</gene>
<dbReference type="InterPro" id="IPR002156">
    <property type="entry name" value="RNaseH_domain"/>
</dbReference>
<proteinExistence type="predicted"/>
<evidence type="ECO:0000256" key="1">
    <source>
        <dbReference type="SAM" id="MobiDB-lite"/>
    </source>
</evidence>
<evidence type="ECO:0000259" key="2">
    <source>
        <dbReference type="Pfam" id="PF13456"/>
    </source>
</evidence>
<dbReference type="Proteomes" id="UP001372338">
    <property type="component" value="Unassembled WGS sequence"/>
</dbReference>
<name>A0AAN9DZX2_CROPI</name>
<dbReference type="AlphaFoldDB" id="A0AAN9DZX2"/>
<feature type="domain" description="RNase H type-1" evidence="2">
    <location>
        <begin position="175"/>
        <end position="214"/>
    </location>
</feature>
<sequence>MKSDEEMDLLDRSKKKPKGDTNGFTHDASGPISYGDVEEIMQDNTGPVKKSFVHALEGKSQEVGRASDDHMKYAGGSPSVHDTAFSDTGDITSITVVEKMLGKYECPEFILDDKEKERIRRPWRRGPVHVSIENRAHPHSNRPPDLHLQHHGPFEENDKSLNEPPCLDDIVCDLENAKLWGVLQGLRFAQREGYSSIVLQIDSKSVVNNLRGEHYGSMAGHDSNPFLFMNIFVGTPIHNSLTFSLSSLLL</sequence>
<feature type="region of interest" description="Disordered" evidence="1">
    <location>
        <begin position="1"/>
        <end position="34"/>
    </location>
</feature>
<feature type="compositionally biased region" description="Basic and acidic residues" evidence="1">
    <location>
        <begin position="1"/>
        <end position="12"/>
    </location>
</feature>
<reference evidence="3 4" key="1">
    <citation type="submission" date="2024-01" db="EMBL/GenBank/DDBJ databases">
        <title>The genomes of 5 underutilized Papilionoideae crops provide insights into root nodulation and disease resistanc.</title>
        <authorList>
            <person name="Yuan L."/>
        </authorList>
    </citation>
    <scope>NUCLEOTIDE SEQUENCE [LARGE SCALE GENOMIC DNA]</scope>
    <source>
        <strain evidence="3">ZHUSHIDOU_FW_LH</strain>
        <tissue evidence="3">Leaf</tissue>
    </source>
</reference>
<dbReference type="GO" id="GO:0003676">
    <property type="term" value="F:nucleic acid binding"/>
    <property type="evidence" value="ECO:0007669"/>
    <property type="project" value="InterPro"/>
</dbReference>
<dbReference type="EMBL" id="JAYWIO010000008">
    <property type="protein sequence ID" value="KAK7242981.1"/>
    <property type="molecule type" value="Genomic_DNA"/>
</dbReference>